<accession>A0ABN2NMV6</accession>
<organism evidence="1 2">
    <name type="scientific">Myceligenerans crystallogenes</name>
    <dbReference type="NCBI Taxonomy" id="316335"/>
    <lineage>
        <taxon>Bacteria</taxon>
        <taxon>Bacillati</taxon>
        <taxon>Actinomycetota</taxon>
        <taxon>Actinomycetes</taxon>
        <taxon>Micrococcales</taxon>
        <taxon>Promicromonosporaceae</taxon>
        <taxon>Myceligenerans</taxon>
    </lineage>
</organism>
<evidence type="ECO:0000313" key="2">
    <source>
        <dbReference type="Proteomes" id="UP001501094"/>
    </source>
</evidence>
<sequence length="279" mass="29871">MLAAATWGDLGTPRTPAGLRALRRALHPDVCAHPRAAEAFAHVTGLYEGPDFRLRVATGRRHGPGALLWRPEPGFEDLADVADRAHRALAGVRHPGFFSRRGAVPAAAPPAAGVVVYDDGDASARWWFLADFPRLDARTTVWVAKRLAAATAQAAEAGWVHGDVHAGTVVLNPAEHGLRLDGWWSGVRLGERLEVAPTAPTPPRWLGGARADARLTVAQSAALLLAAGAPAPDLADVLRRHAADPGDPADLLRDVDQVARRLYGRPAWHLLREPDRPPI</sequence>
<reference evidence="1 2" key="1">
    <citation type="journal article" date="2019" name="Int. J. Syst. Evol. Microbiol.">
        <title>The Global Catalogue of Microorganisms (GCM) 10K type strain sequencing project: providing services to taxonomists for standard genome sequencing and annotation.</title>
        <authorList>
            <consortium name="The Broad Institute Genomics Platform"/>
            <consortium name="The Broad Institute Genome Sequencing Center for Infectious Disease"/>
            <person name="Wu L."/>
            <person name="Ma J."/>
        </authorList>
    </citation>
    <scope>NUCLEOTIDE SEQUENCE [LARGE SCALE GENOMIC DNA]</scope>
    <source>
        <strain evidence="1 2">JCM 14326</strain>
    </source>
</reference>
<evidence type="ECO:0000313" key="1">
    <source>
        <dbReference type="EMBL" id="GAA1876322.1"/>
    </source>
</evidence>
<name>A0ABN2NMV6_9MICO</name>
<gene>
    <name evidence="1" type="ORF">GCM10009751_40140</name>
</gene>
<keyword evidence="2" id="KW-1185">Reference proteome</keyword>
<comment type="caution">
    <text evidence="1">The sequence shown here is derived from an EMBL/GenBank/DDBJ whole genome shotgun (WGS) entry which is preliminary data.</text>
</comment>
<protein>
    <recommendedName>
        <fullName evidence="3">Streptomycin 6-kinase</fullName>
    </recommendedName>
</protein>
<proteinExistence type="predicted"/>
<dbReference type="EMBL" id="BAAANL010000013">
    <property type="protein sequence ID" value="GAA1876322.1"/>
    <property type="molecule type" value="Genomic_DNA"/>
</dbReference>
<evidence type="ECO:0008006" key="3">
    <source>
        <dbReference type="Google" id="ProtNLM"/>
    </source>
</evidence>
<dbReference type="Proteomes" id="UP001501094">
    <property type="component" value="Unassembled WGS sequence"/>
</dbReference>